<sequence length="88" mass="10026">MTLGHLRSCRLSFCRSQEHRHLLGPGRRPERSSIACGIVLVNLFTHRQRLVLVANRKPVNKRFLKKPSPPKGEKKAKEVLRSANFVGD</sequence>
<accession>A0A8T2VA00</accession>
<reference evidence="2" key="1">
    <citation type="submission" date="2021-08" db="EMBL/GenBank/DDBJ databases">
        <title>WGS assembly of Ceratopteris richardii.</title>
        <authorList>
            <person name="Marchant D.B."/>
            <person name="Chen G."/>
            <person name="Jenkins J."/>
            <person name="Shu S."/>
            <person name="Leebens-Mack J."/>
            <person name="Grimwood J."/>
            <person name="Schmutz J."/>
            <person name="Soltis P."/>
            <person name="Soltis D."/>
            <person name="Chen Z.-H."/>
        </authorList>
    </citation>
    <scope>NUCLEOTIDE SEQUENCE</scope>
    <source>
        <strain evidence="2">Whitten #5841</strain>
        <tissue evidence="2">Leaf</tissue>
    </source>
</reference>
<evidence type="ECO:0000313" key="2">
    <source>
        <dbReference type="EMBL" id="KAH7445287.1"/>
    </source>
</evidence>
<proteinExistence type="predicted"/>
<feature type="compositionally biased region" description="Basic and acidic residues" evidence="1">
    <location>
        <begin position="71"/>
        <end position="80"/>
    </location>
</feature>
<organism evidence="2 3">
    <name type="scientific">Ceratopteris richardii</name>
    <name type="common">Triangle waterfern</name>
    <dbReference type="NCBI Taxonomy" id="49495"/>
    <lineage>
        <taxon>Eukaryota</taxon>
        <taxon>Viridiplantae</taxon>
        <taxon>Streptophyta</taxon>
        <taxon>Embryophyta</taxon>
        <taxon>Tracheophyta</taxon>
        <taxon>Polypodiopsida</taxon>
        <taxon>Polypodiidae</taxon>
        <taxon>Polypodiales</taxon>
        <taxon>Pteridineae</taxon>
        <taxon>Pteridaceae</taxon>
        <taxon>Parkerioideae</taxon>
        <taxon>Ceratopteris</taxon>
    </lineage>
</organism>
<dbReference type="Proteomes" id="UP000825935">
    <property type="component" value="Chromosome 1"/>
</dbReference>
<name>A0A8T2VA00_CERRI</name>
<evidence type="ECO:0000256" key="1">
    <source>
        <dbReference type="SAM" id="MobiDB-lite"/>
    </source>
</evidence>
<feature type="region of interest" description="Disordered" evidence="1">
    <location>
        <begin position="62"/>
        <end position="88"/>
    </location>
</feature>
<keyword evidence="3" id="KW-1185">Reference proteome</keyword>
<comment type="caution">
    <text evidence="2">The sequence shown here is derived from an EMBL/GenBank/DDBJ whole genome shotgun (WGS) entry which is preliminary data.</text>
</comment>
<evidence type="ECO:0000313" key="3">
    <source>
        <dbReference type="Proteomes" id="UP000825935"/>
    </source>
</evidence>
<dbReference type="EMBL" id="CM035406">
    <property type="protein sequence ID" value="KAH7445287.1"/>
    <property type="molecule type" value="Genomic_DNA"/>
</dbReference>
<gene>
    <name evidence="2" type="ORF">KP509_01G000700</name>
</gene>
<dbReference type="AlphaFoldDB" id="A0A8T2VA00"/>
<protein>
    <submittedName>
        <fullName evidence="2">Uncharacterized protein</fullName>
    </submittedName>
</protein>